<feature type="coiled-coil region" evidence="1">
    <location>
        <begin position="83"/>
        <end position="110"/>
    </location>
</feature>
<feature type="region of interest" description="Disordered" evidence="2">
    <location>
        <begin position="199"/>
        <end position="228"/>
    </location>
</feature>
<comment type="caution">
    <text evidence="3">The sequence shown here is derived from an EMBL/GenBank/DDBJ whole genome shotgun (WGS) entry which is preliminary data.</text>
</comment>
<accession>A0A846TRM9</accession>
<feature type="compositionally biased region" description="Polar residues" evidence="2">
    <location>
        <begin position="458"/>
        <end position="471"/>
    </location>
</feature>
<evidence type="ECO:0000256" key="2">
    <source>
        <dbReference type="SAM" id="MobiDB-lite"/>
    </source>
</evidence>
<dbReference type="RefSeq" id="WP_157980413.1">
    <property type="nucleotide sequence ID" value="NZ_JAAVUN010000001.1"/>
</dbReference>
<proteinExistence type="predicted"/>
<feature type="compositionally biased region" description="Basic and acidic residues" evidence="2">
    <location>
        <begin position="254"/>
        <end position="265"/>
    </location>
</feature>
<evidence type="ECO:0000256" key="1">
    <source>
        <dbReference type="SAM" id="Coils"/>
    </source>
</evidence>
<name>A0A846TRM9_9MICC</name>
<sequence>MPYIDKSGLTRWENPNDFNWNSFDFMRYAESFASRVSEGYDAWRLLPNLYKGPGEDLLFTTLDTSSDRAESIDLYARQAYRVFEDFVGELDRLKRKLDDLNNDIQFFEAQHGHKSILELDPISHARFILLSLNVKGIQNEYEDAVDAVVEKLNKADGYNLGEVASGAGWMAYGIGATIGAGAAAVGLDEKLAPVAERVLGLNPPSSKQGSGGAQGRTDMPSSEAPNYFPGVPGGKLLTGAVDGLTQESGSADPQSRDGDRGREKMNASSHASKSAAIYDGVTWRNMSGSEFIHYGSKLLGSIGVVASFQSSYEAKYEERRDYWAQSGAGMTAREVSSEAQHDAAAYAVANAASSAVVGASTGSITGTAVGGVAGGGAGLVIGAVVGGVASWQFEDRAVIAGNPGGGDSTSTPDLFGDFAMETWRSVREVSSPYTQTYNEFLAPVDSNPRVPGGRDGYIQQNGKKSNWKYSR</sequence>
<protein>
    <submittedName>
        <fullName evidence="3">Uncharacterized protein</fullName>
    </submittedName>
</protein>
<evidence type="ECO:0000313" key="4">
    <source>
        <dbReference type="Proteomes" id="UP000521379"/>
    </source>
</evidence>
<feature type="region of interest" description="Disordered" evidence="2">
    <location>
        <begin position="444"/>
        <end position="471"/>
    </location>
</feature>
<keyword evidence="4" id="KW-1185">Reference proteome</keyword>
<dbReference type="AlphaFoldDB" id="A0A846TRM9"/>
<gene>
    <name evidence="3" type="ORF">GTW58_00735</name>
</gene>
<feature type="region of interest" description="Disordered" evidence="2">
    <location>
        <begin position="244"/>
        <end position="271"/>
    </location>
</feature>
<organism evidence="3 4">
    <name type="scientific">Kocuria subflava</name>
    <dbReference type="NCBI Taxonomy" id="1736139"/>
    <lineage>
        <taxon>Bacteria</taxon>
        <taxon>Bacillati</taxon>
        <taxon>Actinomycetota</taxon>
        <taxon>Actinomycetes</taxon>
        <taxon>Micrococcales</taxon>
        <taxon>Micrococcaceae</taxon>
        <taxon>Kocuria</taxon>
    </lineage>
</organism>
<dbReference type="Proteomes" id="UP000521379">
    <property type="component" value="Unassembled WGS sequence"/>
</dbReference>
<reference evidence="3 4" key="1">
    <citation type="submission" date="2020-02" db="EMBL/GenBank/DDBJ databases">
        <authorList>
            <person name="Sun Q."/>
        </authorList>
    </citation>
    <scope>NUCLEOTIDE SEQUENCE [LARGE SCALE GENOMIC DNA]</scope>
    <source>
        <strain evidence="3 4">YIM 13062</strain>
    </source>
</reference>
<dbReference type="EMBL" id="JAAVUN010000001">
    <property type="protein sequence ID" value="NKE08494.1"/>
    <property type="molecule type" value="Genomic_DNA"/>
</dbReference>
<evidence type="ECO:0000313" key="3">
    <source>
        <dbReference type="EMBL" id="NKE08494.1"/>
    </source>
</evidence>
<keyword evidence="1" id="KW-0175">Coiled coil</keyword>